<dbReference type="RefSeq" id="WP_045797248.1">
    <property type="nucleotide sequence ID" value="NZ_LANP01000012.1"/>
</dbReference>
<keyword evidence="1" id="KW-0479">Metal-binding</keyword>
<keyword evidence="1" id="KW-1003">Cell membrane</keyword>
<keyword evidence="1" id="KW-1208">Phospholipid metabolism</keyword>
<comment type="function">
    <text evidence="1">Lipid phosphatase which dephosphorylates phosphatidylglycerophosphate (PGP) to phosphatidylglycerol (PG).</text>
</comment>
<comment type="catalytic activity">
    <reaction evidence="1">
        <text>a 1,2-diacyl-sn-glycero-3-phospho-(1'-sn-glycero-3'-phosphate) + H2O = a 1,2-diacyl-sn-glycero-3-phospho-(1'-sn-glycerol) + phosphate</text>
        <dbReference type="Rhea" id="RHEA:33751"/>
        <dbReference type="ChEBI" id="CHEBI:15377"/>
        <dbReference type="ChEBI" id="CHEBI:43474"/>
        <dbReference type="ChEBI" id="CHEBI:60110"/>
        <dbReference type="ChEBI" id="CHEBI:64716"/>
        <dbReference type="EC" id="3.1.3.27"/>
    </reaction>
</comment>
<comment type="subcellular location">
    <subcellularLocation>
        <location evidence="1">Cell inner membrane</location>
        <topology evidence="1">Multi-pass membrane protein</topology>
    </subcellularLocation>
</comment>
<sequence>MIKFIELIVTFFYFGKFKFAPGTLGSLIALPMSLLVYKCLPVYKLDQFNITMLVVIVILFIIGSLFCQVYIEYYGVHDPREMIIDEVVGQMLAVMLVIPLVTQISSSSVLALLVELLRDTVIFISNSLFGINYMKEFKDYTLATLLMLILIFFRFFDIVKPWPVCFIDRNLNNGVGVMLDDIIAGLMAAIMVYILVRV</sequence>
<dbReference type="AlphaFoldDB" id="A0A0F3MKD2"/>
<protein>
    <recommendedName>
        <fullName evidence="1">Phosphatidylglycerophosphatase A</fullName>
        <ecNumber evidence="1">3.1.3.27</ecNumber>
    </recommendedName>
    <alternativeName>
        <fullName evidence="1">Phosphatidylglycerolphosphate phosphatase A</fullName>
    </alternativeName>
</protein>
<feature type="transmembrane region" description="Helical" evidence="2">
    <location>
        <begin position="19"/>
        <end position="37"/>
    </location>
</feature>
<keyword evidence="5" id="KW-1185">Reference proteome</keyword>
<keyword evidence="2" id="KW-1133">Transmembrane helix</keyword>
<dbReference type="PIRSF" id="PIRSF006162">
    <property type="entry name" value="PgpA"/>
    <property type="match status" value="1"/>
</dbReference>
<keyword evidence="1" id="KW-0378">Hydrolase</keyword>
<organism evidence="4 5">
    <name type="scientific">Orientia chuto str. Dubai</name>
    <dbReference type="NCBI Taxonomy" id="1359168"/>
    <lineage>
        <taxon>Bacteria</taxon>
        <taxon>Pseudomonadati</taxon>
        <taxon>Pseudomonadota</taxon>
        <taxon>Alphaproteobacteria</taxon>
        <taxon>Rickettsiales</taxon>
        <taxon>Rickettsiaceae</taxon>
        <taxon>Rickettsieae</taxon>
        <taxon>Orientia</taxon>
    </lineage>
</organism>
<dbReference type="Proteomes" id="UP000033616">
    <property type="component" value="Unassembled WGS sequence"/>
</dbReference>
<dbReference type="SUPFAM" id="SSF101307">
    <property type="entry name" value="YutG-like"/>
    <property type="match status" value="1"/>
</dbReference>
<feature type="transmembrane region" description="Helical" evidence="2">
    <location>
        <begin position="176"/>
        <end position="196"/>
    </location>
</feature>
<dbReference type="EC" id="3.1.3.27" evidence="1"/>
<feature type="domain" description="YutG/PgpA" evidence="3">
    <location>
        <begin position="8"/>
        <end position="195"/>
    </location>
</feature>
<accession>A0A0F3MKD2</accession>
<keyword evidence="1" id="KW-0442">Lipid degradation</keyword>
<dbReference type="InterPro" id="IPR036681">
    <property type="entry name" value="PgpA-like_sf"/>
</dbReference>
<dbReference type="InterPro" id="IPR026037">
    <property type="entry name" value="PgpA"/>
</dbReference>
<feature type="transmembrane region" description="Helical" evidence="2">
    <location>
        <begin position="91"/>
        <end position="117"/>
    </location>
</feature>
<keyword evidence="1 2" id="KW-0472">Membrane</keyword>
<gene>
    <name evidence="4" type="ORF">OCHUTO_0558</name>
</gene>
<proteinExistence type="predicted"/>
<dbReference type="PANTHER" id="PTHR36305">
    <property type="entry name" value="PHOSPHATIDYLGLYCEROPHOSPHATASE A"/>
    <property type="match status" value="1"/>
</dbReference>
<keyword evidence="1" id="KW-0443">Lipid metabolism</keyword>
<name>A0A0F3MKD2_9RICK</name>
<dbReference type="CDD" id="cd06971">
    <property type="entry name" value="PgpA"/>
    <property type="match status" value="1"/>
</dbReference>
<comment type="pathway">
    <text evidence="1">Phospholipid metabolism; phosphatidylglycerol biosynthesis; phosphatidylglycerol from CDP-diacylglycerol: step 2/2.</text>
</comment>
<keyword evidence="1" id="KW-0595">Phospholipid degradation</keyword>
<reference evidence="4 5" key="1">
    <citation type="submission" date="2015-02" db="EMBL/GenBank/DDBJ databases">
        <title>Genome Sequencing of Rickettsiales.</title>
        <authorList>
            <person name="Daugherty S.C."/>
            <person name="Su Q."/>
            <person name="Abolude K."/>
            <person name="Beier-Sexton M."/>
            <person name="Carlyon J.A."/>
            <person name="Carter R."/>
            <person name="Day N.P."/>
            <person name="Dumler S.J."/>
            <person name="Dyachenko V."/>
            <person name="Godinez A."/>
            <person name="Kurtti T.J."/>
            <person name="Lichay M."/>
            <person name="Mullins K.E."/>
            <person name="Ott S."/>
            <person name="Pappas-Brown V."/>
            <person name="Paris D.H."/>
            <person name="Patel P."/>
            <person name="Richards A.L."/>
            <person name="Sadzewicz L."/>
            <person name="Sears K."/>
            <person name="Seidman D."/>
            <person name="Sengamalay N."/>
            <person name="Stenos J."/>
            <person name="Tallon L.J."/>
            <person name="Vincent G."/>
            <person name="Fraser C.M."/>
            <person name="Munderloh U."/>
            <person name="Dunning-Hotopp J.C."/>
        </authorList>
    </citation>
    <scope>NUCLEOTIDE SEQUENCE [LARGE SCALE GENOMIC DNA]</scope>
    <source>
        <strain evidence="4 5">Fuller</strain>
    </source>
</reference>
<evidence type="ECO:0000256" key="1">
    <source>
        <dbReference type="PIRNR" id="PIRNR006162"/>
    </source>
</evidence>
<keyword evidence="1" id="KW-0460">Magnesium</keyword>
<keyword evidence="1 2" id="KW-0812">Transmembrane</keyword>
<feature type="transmembrane region" description="Helical" evidence="2">
    <location>
        <begin position="49"/>
        <end position="71"/>
    </location>
</feature>
<dbReference type="InterPro" id="IPR007686">
    <property type="entry name" value="YutG/PgpA"/>
</dbReference>
<comment type="cofactor">
    <cofactor evidence="1">
        <name>Mg(2+)</name>
        <dbReference type="ChEBI" id="CHEBI:18420"/>
    </cofactor>
</comment>
<dbReference type="STRING" id="1359168.OCHUTO_0558"/>
<evidence type="ECO:0000256" key="2">
    <source>
        <dbReference type="SAM" id="Phobius"/>
    </source>
</evidence>
<dbReference type="PANTHER" id="PTHR36305:SF1">
    <property type="entry name" value="PHOSPHATIDYLGLYCEROPHOSPHATASE A"/>
    <property type="match status" value="1"/>
</dbReference>
<feature type="transmembrane region" description="Helical" evidence="2">
    <location>
        <begin position="137"/>
        <end position="156"/>
    </location>
</feature>
<dbReference type="GO" id="GO:0005886">
    <property type="term" value="C:plasma membrane"/>
    <property type="evidence" value="ECO:0007669"/>
    <property type="project" value="UniProtKB-SubCell"/>
</dbReference>
<keyword evidence="1" id="KW-0997">Cell inner membrane</keyword>
<dbReference type="GO" id="GO:0008962">
    <property type="term" value="F:phosphatidylglycerophosphatase activity"/>
    <property type="evidence" value="ECO:0007669"/>
    <property type="project" value="UniProtKB-EC"/>
</dbReference>
<dbReference type="GO" id="GO:0009395">
    <property type="term" value="P:phospholipid catabolic process"/>
    <property type="evidence" value="ECO:0007669"/>
    <property type="project" value="UniProtKB-KW"/>
</dbReference>
<dbReference type="PATRIC" id="fig|1359168.3.peg.145"/>
<dbReference type="EMBL" id="LANP01000012">
    <property type="protein sequence ID" value="KJV56195.1"/>
    <property type="molecule type" value="Genomic_DNA"/>
</dbReference>
<dbReference type="UniPathway" id="UPA00084">
    <property type="reaction ID" value="UER00504"/>
</dbReference>
<evidence type="ECO:0000259" key="3">
    <source>
        <dbReference type="Pfam" id="PF04608"/>
    </source>
</evidence>
<dbReference type="OrthoDB" id="9804091at2"/>
<dbReference type="Pfam" id="PF04608">
    <property type="entry name" value="PgpA"/>
    <property type="match status" value="1"/>
</dbReference>
<comment type="caution">
    <text evidence="4">The sequence shown here is derived from an EMBL/GenBank/DDBJ whole genome shotgun (WGS) entry which is preliminary data.</text>
</comment>
<evidence type="ECO:0000313" key="4">
    <source>
        <dbReference type="EMBL" id="KJV56195.1"/>
    </source>
</evidence>
<dbReference type="GO" id="GO:0006655">
    <property type="term" value="P:phosphatidylglycerol biosynthetic process"/>
    <property type="evidence" value="ECO:0007669"/>
    <property type="project" value="UniProtKB-UniPathway"/>
</dbReference>
<dbReference type="GO" id="GO:0046872">
    <property type="term" value="F:metal ion binding"/>
    <property type="evidence" value="ECO:0007669"/>
    <property type="project" value="UniProtKB-KW"/>
</dbReference>
<evidence type="ECO:0000313" key="5">
    <source>
        <dbReference type="Proteomes" id="UP000033616"/>
    </source>
</evidence>